<dbReference type="PRINTS" id="PR00087">
    <property type="entry name" value="LIPOXYGENASE"/>
</dbReference>
<dbReference type="InterPro" id="IPR013819">
    <property type="entry name" value="LipOase_C"/>
</dbReference>
<dbReference type="InterPro" id="IPR000907">
    <property type="entry name" value="LipOase"/>
</dbReference>
<dbReference type="SUPFAM" id="SSF48484">
    <property type="entry name" value="Lipoxigenase"/>
    <property type="match status" value="1"/>
</dbReference>
<sequence length="619" mass="71913">MRDFTLLSRYLLTRQCKISLPQKTSLTCRAKRALELKGKKKKWKLKTSSWGFALLDVSSPWSFIAKAFVDPFRRFYFEEYIQTVLVSDLSKLVYNSLVNNITKKEISHNYNYKILSKFFELAAKLGGEVAMRASEYEPFINDKKEWISDKYFTQQRLAGVNPMSLRRVTFHGASKEQIGLDWNKLKENLNPDFEWEAAVQKALGNISIEEAIIQGRIYALRYEQCDDLPREPDLTDNDPRRTMWDTLSPIALFVSAPDFVTDRNDLVAVAIQMDHTKDSAVFTPNDEGNWMMAKLNVQVTDLGYAQIVEHLAKVHFLMEPFCVILRRTLSSRHPLYQILQYHCRDVTVPNTIGAPVLVGEGEYMDQLFAFGNVGTDRLLKDAHPLSTWEVTDFRNELKKRRVDDKDLLPYFPYRDDGEKILEVIEHMVTEYIGLYYYDNRDVKEDKEFGNFLNELSIDGKPLFHGRIGKIKGLPPKINTKEELCDIVSRIISQLSLQHSTVNYPLSDYAEYIPNLPTKLYNDTRLKEGEFSVLRLPNRNTSAIEASFSNSLALYRLDTLFDYGNNLEDIRAVNLINDYYSFLLYEVQPEMQEVNEERKERGDLTYPYLIPRWIPNGIQT</sequence>
<dbReference type="Gene3D" id="3.10.450.60">
    <property type="match status" value="1"/>
</dbReference>
<evidence type="ECO:0000256" key="1">
    <source>
        <dbReference type="ARBA" id="ARBA00022723"/>
    </source>
</evidence>
<keyword evidence="1" id="KW-0479">Metal-binding</keyword>
<accession>A0ABN8MVE6</accession>
<protein>
    <recommendedName>
        <fullName evidence="4">Lipoxygenase domain-containing protein</fullName>
    </recommendedName>
</protein>
<gene>
    <name evidence="5" type="ORF">PLOB_00035590</name>
</gene>
<dbReference type="PROSITE" id="PS51393">
    <property type="entry name" value="LIPOXYGENASE_3"/>
    <property type="match status" value="1"/>
</dbReference>
<keyword evidence="3" id="KW-0560">Oxidoreductase</keyword>
<dbReference type="InterPro" id="IPR036226">
    <property type="entry name" value="LipOase_C_sf"/>
</dbReference>
<name>A0ABN8MVE6_9CNID</name>
<dbReference type="EMBL" id="CALNXK010000005">
    <property type="protein sequence ID" value="CAH3036869.1"/>
    <property type="molecule type" value="Genomic_DNA"/>
</dbReference>
<reference evidence="5 6" key="1">
    <citation type="submission" date="2022-05" db="EMBL/GenBank/DDBJ databases">
        <authorList>
            <consortium name="Genoscope - CEA"/>
            <person name="William W."/>
        </authorList>
    </citation>
    <scope>NUCLEOTIDE SEQUENCE [LARGE SCALE GENOMIC DNA]</scope>
</reference>
<evidence type="ECO:0000313" key="5">
    <source>
        <dbReference type="EMBL" id="CAH3036869.1"/>
    </source>
</evidence>
<comment type="caution">
    <text evidence="5">The sequence shown here is derived from an EMBL/GenBank/DDBJ whole genome shotgun (WGS) entry which is preliminary data.</text>
</comment>
<dbReference type="Gene3D" id="1.20.245.10">
    <property type="entry name" value="Lipoxygenase-1, Domain 5"/>
    <property type="match status" value="1"/>
</dbReference>
<evidence type="ECO:0000313" key="6">
    <source>
        <dbReference type="Proteomes" id="UP001159405"/>
    </source>
</evidence>
<evidence type="ECO:0000256" key="2">
    <source>
        <dbReference type="ARBA" id="ARBA00022964"/>
    </source>
</evidence>
<evidence type="ECO:0000256" key="3">
    <source>
        <dbReference type="ARBA" id="ARBA00023002"/>
    </source>
</evidence>
<organism evidence="5 6">
    <name type="scientific">Porites lobata</name>
    <dbReference type="NCBI Taxonomy" id="104759"/>
    <lineage>
        <taxon>Eukaryota</taxon>
        <taxon>Metazoa</taxon>
        <taxon>Cnidaria</taxon>
        <taxon>Anthozoa</taxon>
        <taxon>Hexacorallia</taxon>
        <taxon>Scleractinia</taxon>
        <taxon>Fungiina</taxon>
        <taxon>Poritidae</taxon>
        <taxon>Porites</taxon>
    </lineage>
</organism>
<keyword evidence="6" id="KW-1185">Reference proteome</keyword>
<keyword evidence="2" id="KW-0223">Dioxygenase</keyword>
<dbReference type="PANTHER" id="PTHR11771">
    <property type="entry name" value="LIPOXYGENASE"/>
    <property type="match status" value="1"/>
</dbReference>
<dbReference type="Pfam" id="PF00305">
    <property type="entry name" value="Lipoxygenase"/>
    <property type="match status" value="1"/>
</dbReference>
<feature type="domain" description="Lipoxygenase" evidence="4">
    <location>
        <begin position="142"/>
        <end position="619"/>
    </location>
</feature>
<evidence type="ECO:0000259" key="4">
    <source>
        <dbReference type="PROSITE" id="PS51393"/>
    </source>
</evidence>
<dbReference type="Proteomes" id="UP001159405">
    <property type="component" value="Unassembled WGS sequence"/>
</dbReference>
<proteinExistence type="predicted"/>